<dbReference type="GO" id="GO:0046872">
    <property type="term" value="F:metal ion binding"/>
    <property type="evidence" value="ECO:0007669"/>
    <property type="project" value="UniProtKB-KW"/>
</dbReference>
<dbReference type="EMBL" id="LAZR01000165">
    <property type="protein sequence ID" value="KKN84888.1"/>
    <property type="molecule type" value="Genomic_DNA"/>
</dbReference>
<reference evidence="10" key="1">
    <citation type="journal article" date="2015" name="Nature">
        <title>Complex archaea that bridge the gap between prokaryotes and eukaryotes.</title>
        <authorList>
            <person name="Spang A."/>
            <person name="Saw J.H."/>
            <person name="Jorgensen S.L."/>
            <person name="Zaremba-Niedzwiedzka K."/>
            <person name="Martijn J."/>
            <person name="Lind A.E."/>
            <person name="van Eijk R."/>
            <person name="Schleper C."/>
            <person name="Guy L."/>
            <person name="Ettema T.J."/>
        </authorList>
    </citation>
    <scope>NUCLEOTIDE SEQUENCE</scope>
</reference>
<evidence type="ECO:0000256" key="6">
    <source>
        <dbReference type="ARBA" id="ARBA00022679"/>
    </source>
</evidence>
<organism evidence="10">
    <name type="scientific">marine sediment metagenome</name>
    <dbReference type="NCBI Taxonomy" id="412755"/>
    <lineage>
        <taxon>unclassified sequences</taxon>
        <taxon>metagenomes</taxon>
        <taxon>ecological metagenomes</taxon>
    </lineage>
</organism>
<gene>
    <name evidence="10" type="ORF">LCGC14_0284130</name>
</gene>
<dbReference type="GO" id="GO:0008987">
    <property type="term" value="F:quinolinate synthetase A activity"/>
    <property type="evidence" value="ECO:0007669"/>
    <property type="project" value="InterPro"/>
</dbReference>
<dbReference type="AlphaFoldDB" id="A0A0F9X0K1"/>
<keyword evidence="7" id="KW-0479">Metal-binding</keyword>
<keyword evidence="4" id="KW-0004">4Fe-4S</keyword>
<evidence type="ECO:0000256" key="8">
    <source>
        <dbReference type="ARBA" id="ARBA00023004"/>
    </source>
</evidence>
<dbReference type="SUPFAM" id="SSF142754">
    <property type="entry name" value="NadA-like"/>
    <property type="match status" value="1"/>
</dbReference>
<keyword evidence="5" id="KW-0662">Pyridine nucleotide biosynthesis</keyword>
<dbReference type="NCBIfam" id="TIGR00550">
    <property type="entry name" value="nadA"/>
    <property type="match status" value="1"/>
</dbReference>
<dbReference type="InterPro" id="IPR003473">
    <property type="entry name" value="NadA"/>
</dbReference>
<accession>A0A0F9X0K1</accession>
<comment type="caution">
    <text evidence="10">The sequence shown here is derived from an EMBL/GenBank/DDBJ whole genome shotgun (WGS) entry which is preliminary data.</text>
</comment>
<dbReference type="GO" id="GO:0051539">
    <property type="term" value="F:4 iron, 4 sulfur cluster binding"/>
    <property type="evidence" value="ECO:0007669"/>
    <property type="project" value="UniProtKB-KW"/>
</dbReference>
<evidence type="ECO:0000256" key="3">
    <source>
        <dbReference type="ARBA" id="ARBA00012669"/>
    </source>
</evidence>
<dbReference type="Pfam" id="PF02445">
    <property type="entry name" value="NadA"/>
    <property type="match status" value="1"/>
</dbReference>
<keyword evidence="6" id="KW-0808">Transferase</keyword>
<comment type="pathway">
    <text evidence="2">Cofactor biosynthesis; NAD(+) biosynthesis; quinolinate from iminoaspartate: step 1/1.</text>
</comment>
<protein>
    <recommendedName>
        <fullName evidence="3">quinolinate synthase</fullName>
        <ecNumber evidence="3">2.5.1.72</ecNumber>
    </recommendedName>
</protein>
<dbReference type="GO" id="GO:0034628">
    <property type="term" value="P:'de novo' NAD+ biosynthetic process from L-aspartate"/>
    <property type="evidence" value="ECO:0007669"/>
    <property type="project" value="TreeGrafter"/>
</dbReference>
<evidence type="ECO:0000256" key="1">
    <source>
        <dbReference type="ARBA" id="ARBA00001966"/>
    </source>
</evidence>
<dbReference type="GO" id="GO:0005829">
    <property type="term" value="C:cytosol"/>
    <property type="evidence" value="ECO:0007669"/>
    <property type="project" value="TreeGrafter"/>
</dbReference>
<evidence type="ECO:0000256" key="4">
    <source>
        <dbReference type="ARBA" id="ARBA00022485"/>
    </source>
</evidence>
<dbReference type="Gene3D" id="3.40.50.10800">
    <property type="entry name" value="NadA-like"/>
    <property type="match status" value="3"/>
</dbReference>
<evidence type="ECO:0000256" key="9">
    <source>
        <dbReference type="ARBA" id="ARBA00023014"/>
    </source>
</evidence>
<dbReference type="UniPathway" id="UPA00253">
    <property type="reaction ID" value="UER00327"/>
</dbReference>
<name>A0A0F9X0K1_9ZZZZ</name>
<keyword evidence="9" id="KW-0411">Iron-sulfur</keyword>
<dbReference type="NCBIfam" id="NF006883">
    <property type="entry name" value="PRK09375.2-4"/>
    <property type="match status" value="1"/>
</dbReference>
<keyword evidence="8" id="KW-0408">Iron</keyword>
<evidence type="ECO:0000256" key="2">
    <source>
        <dbReference type="ARBA" id="ARBA00005065"/>
    </source>
</evidence>
<evidence type="ECO:0000256" key="7">
    <source>
        <dbReference type="ARBA" id="ARBA00022723"/>
    </source>
</evidence>
<dbReference type="InterPro" id="IPR036094">
    <property type="entry name" value="NadA_sf"/>
</dbReference>
<dbReference type="PANTHER" id="PTHR30573">
    <property type="entry name" value="QUINOLINATE SYNTHETASE A"/>
    <property type="match status" value="1"/>
</dbReference>
<evidence type="ECO:0000256" key="5">
    <source>
        <dbReference type="ARBA" id="ARBA00022642"/>
    </source>
</evidence>
<dbReference type="PANTHER" id="PTHR30573:SF0">
    <property type="entry name" value="QUINOLINATE SYNTHASE, CHLOROPLASTIC"/>
    <property type="match status" value="1"/>
</dbReference>
<evidence type="ECO:0000313" key="10">
    <source>
        <dbReference type="EMBL" id="KKN84888.1"/>
    </source>
</evidence>
<proteinExistence type="predicted"/>
<dbReference type="EC" id="2.5.1.72" evidence="3"/>
<comment type="cofactor">
    <cofactor evidence="1">
        <name>[4Fe-4S] cluster</name>
        <dbReference type="ChEBI" id="CHEBI:49883"/>
    </cofactor>
</comment>
<sequence>MFQPSVPEKYVRLSDDELAQRIAACKERLGGRVCILGHHYQRDPVIQFADFTGDSLKLSQQAADQDEAEFIVFCGVHFMAESADILSSDRQTVCLPNIQAGCAMADMADASAVTAALEELAELTDAKVVPITYVNSSAADKAITARADGACCTSSNVRNVFQWALQPAGGGGAGADKILAIPDEHLGRNTAAALGFEEKACAVYDPHLPQGGLSAADVEAATFILWKGYCHVHQVFTVEQVDRVRADRPDIRVIVHSECTREVVAAADASGSTSQIIQAISEAQPGSQWAVGTEANLVNRLAQRHTDRFIRLLSDRPATCWQMGKIDLLHLLWVLDGLVAGEIINPVTVPADIAADARIALQRMLDIKAATGLTQ</sequence>